<gene>
    <name evidence="2" type="ORF">B0A48_09981</name>
</gene>
<feature type="compositionally biased region" description="Low complexity" evidence="1">
    <location>
        <begin position="702"/>
        <end position="717"/>
    </location>
</feature>
<dbReference type="InParanoid" id="A0A1V8T394"/>
<dbReference type="STRING" id="1507870.A0A1V8T394"/>
<dbReference type="EMBL" id="NAJO01000018">
    <property type="protein sequence ID" value="OQO05885.1"/>
    <property type="molecule type" value="Genomic_DNA"/>
</dbReference>
<accession>A0A1V8T394</accession>
<protein>
    <recommendedName>
        <fullName evidence="4">C2H2-type domain-containing protein</fullName>
    </recommendedName>
</protein>
<name>A0A1V8T394_9PEZI</name>
<evidence type="ECO:0000313" key="2">
    <source>
        <dbReference type="EMBL" id="OQO05885.1"/>
    </source>
</evidence>
<reference evidence="3" key="1">
    <citation type="submission" date="2017-03" db="EMBL/GenBank/DDBJ databases">
        <title>Genomes of endolithic fungi from Antarctica.</title>
        <authorList>
            <person name="Coleine C."/>
            <person name="Masonjones S."/>
            <person name="Stajich J.E."/>
        </authorList>
    </citation>
    <scope>NUCLEOTIDE SEQUENCE [LARGE SCALE GENOMIC DNA]</scope>
    <source>
        <strain evidence="3">CCFEE 5527</strain>
    </source>
</reference>
<feature type="compositionally biased region" description="Polar residues" evidence="1">
    <location>
        <begin position="718"/>
        <end position="727"/>
    </location>
</feature>
<sequence>MAFNSSDAVDHAELDAQDEAARTKFAARNQWMTENVLHEARVENKTATAKFFKRFNDNGASAGWNREVELWWRRYESIMVKAYGAGDARRDTSNSPTGETLTLVLGTFAAQLRSARCGDVASVAKEPGFGSNCVLVEDIVLWVAGETLSPDWTDVRGSITIKWFKGNKHQKRPPKVHEMLALQAKHALLDPLCWLLVHYQHRGILQGSLQSILDRAALRGDRRIVVNPTAVRQPLLLHLTERDILRDGADLKPATSMYLCDRVTQMGLAAGALQRLGGHALRRGVAEDLVAVGNVWTAGTSHAASIALGHNNISERNGLTDHYANIAVTGMLNARASKSLTAPPGANTPDLLSYAEGLTKRTPIAAQPYTADSGRERRWLERRAAAEQKALHPDWSKKRSYTAARGNALSTLRESQLAGLSPREHLGLAQGLQSSTGPSPDIAEPSLALAAAMKGSKPADTLTGSTTGWAAPDFASATSEATTDWEESESNAALSEEDANDFLMSNNIGSGMPLTDVPVPYIDAICEQVLTTSIARTDLSQVDLAAADTDEPDIAPADGLDHEVLHMPGDQIVEFFTGFDIIKRAAQNQSVQDLALYRRAGRDEPSFMMYKCPRGCGYANEDRYMVEVKHNCSTKFPKIVFAHPKAAKDDPDGAVFQPLPSLTGSKLDSAESDLGEISGNTESHFHGGQCRMIPTKRAHDLTVPQQPSPSTHSPSTQASDDMQQPQKRVQLPRMARCPVPGCKVKAFVSQGDLRIHLKTRTHGFSDAEATAKARELWEHAESPGYLAVPR</sequence>
<evidence type="ECO:0008006" key="4">
    <source>
        <dbReference type="Google" id="ProtNLM"/>
    </source>
</evidence>
<evidence type="ECO:0000313" key="3">
    <source>
        <dbReference type="Proteomes" id="UP000192596"/>
    </source>
</evidence>
<feature type="region of interest" description="Disordered" evidence="1">
    <location>
        <begin position="701"/>
        <end position="729"/>
    </location>
</feature>
<feature type="region of interest" description="Disordered" evidence="1">
    <location>
        <begin position="668"/>
        <end position="688"/>
    </location>
</feature>
<keyword evidence="3" id="KW-1185">Reference proteome</keyword>
<dbReference type="AlphaFoldDB" id="A0A1V8T394"/>
<proteinExistence type="predicted"/>
<organism evidence="2 3">
    <name type="scientific">Cryoendolithus antarcticus</name>
    <dbReference type="NCBI Taxonomy" id="1507870"/>
    <lineage>
        <taxon>Eukaryota</taxon>
        <taxon>Fungi</taxon>
        <taxon>Dikarya</taxon>
        <taxon>Ascomycota</taxon>
        <taxon>Pezizomycotina</taxon>
        <taxon>Dothideomycetes</taxon>
        <taxon>Dothideomycetidae</taxon>
        <taxon>Cladosporiales</taxon>
        <taxon>Cladosporiaceae</taxon>
        <taxon>Cryoendolithus</taxon>
    </lineage>
</organism>
<comment type="caution">
    <text evidence="2">The sequence shown here is derived from an EMBL/GenBank/DDBJ whole genome shotgun (WGS) entry which is preliminary data.</text>
</comment>
<dbReference type="Proteomes" id="UP000192596">
    <property type="component" value="Unassembled WGS sequence"/>
</dbReference>
<evidence type="ECO:0000256" key="1">
    <source>
        <dbReference type="SAM" id="MobiDB-lite"/>
    </source>
</evidence>